<organism evidence="3 4">
    <name type="scientific">Arthrobacter wenxiniae</name>
    <dbReference type="NCBI Taxonomy" id="2713570"/>
    <lineage>
        <taxon>Bacteria</taxon>
        <taxon>Bacillati</taxon>
        <taxon>Actinomycetota</taxon>
        <taxon>Actinomycetes</taxon>
        <taxon>Micrococcales</taxon>
        <taxon>Micrococcaceae</taxon>
        <taxon>Arthrobacter</taxon>
    </lineage>
</organism>
<evidence type="ECO:0000313" key="3">
    <source>
        <dbReference type="EMBL" id="NVM94426.1"/>
    </source>
</evidence>
<evidence type="ECO:0000259" key="2">
    <source>
        <dbReference type="Pfam" id="PF01882"/>
    </source>
</evidence>
<feature type="compositionally biased region" description="Polar residues" evidence="1">
    <location>
        <begin position="188"/>
        <end position="197"/>
    </location>
</feature>
<evidence type="ECO:0000256" key="1">
    <source>
        <dbReference type="SAM" id="MobiDB-lite"/>
    </source>
</evidence>
<dbReference type="AlphaFoldDB" id="A0A7Y7IGF0"/>
<evidence type="ECO:0000313" key="4">
    <source>
        <dbReference type="Proteomes" id="UP000543556"/>
    </source>
</evidence>
<dbReference type="PANTHER" id="PTHR34351:SF1">
    <property type="entry name" value="SLR1927 PROTEIN"/>
    <property type="match status" value="1"/>
</dbReference>
<comment type="caution">
    <text evidence="3">The sequence shown here is derived from an EMBL/GenBank/DDBJ whole genome shotgun (WGS) entry which is preliminary data.</text>
</comment>
<dbReference type="PANTHER" id="PTHR34351">
    <property type="entry name" value="SLR1927 PROTEIN-RELATED"/>
    <property type="match status" value="1"/>
</dbReference>
<name>A0A7Y7IGF0_9MICC</name>
<protein>
    <submittedName>
        <fullName evidence="3">DUF58 domain-containing protein</fullName>
    </submittedName>
</protein>
<feature type="region of interest" description="Disordered" evidence="1">
    <location>
        <begin position="182"/>
        <end position="203"/>
    </location>
</feature>
<dbReference type="EMBL" id="JAAMFM010000005">
    <property type="protein sequence ID" value="NVM94426.1"/>
    <property type="molecule type" value="Genomic_DNA"/>
</dbReference>
<dbReference type="Pfam" id="PF01882">
    <property type="entry name" value="DUF58"/>
    <property type="match status" value="1"/>
</dbReference>
<gene>
    <name evidence="3" type="ORF">G6034_05790</name>
</gene>
<accession>A0A7Y7IGF0</accession>
<dbReference type="Proteomes" id="UP000543556">
    <property type="component" value="Unassembled WGS sequence"/>
</dbReference>
<proteinExistence type="predicted"/>
<feature type="domain" description="DUF58" evidence="2">
    <location>
        <begin position="204"/>
        <end position="259"/>
    </location>
</feature>
<keyword evidence="4" id="KW-1185">Reference proteome</keyword>
<sequence length="456" mass="48532">MMSWIPEKVFRPRGWMMMAAGLLALLLAQLLGRRDLLVAAVFLLALPPLASAGLHLLAPGFTVKRRFSPAFVEAGTTAAVTVDVHGTTPGGASARITEQLPPHLIDVPHFDYPNPVTPRSLLSRYHYTLRPSRRGVFTIGPLTAKFADPFDVALLTRELDKGEPLTVAPAAVVLPEISLTGGRGQDGSRMTRQQANPSDDDVMTREYRHGDPLRRVHWPATARQGKLMVRAEESVTTPEAALVLDQRTWAYGGAAKMPRRADTLATTPAFEWAVTAAVSIAAHLLERSYVLRVLDDQGHPGFHSSRSAAEPGREDFAGQSGALAVAQSLAALELAAPSRADAATPLADVLADRLIQTRRRGPVIAVTGLLTDADAMILAAAIEAAEGAYAFMVCPDPAHAAGPLNILRRAGWQALAVAPHTALLQAWMDVDTPLALPAPTTGSLHHVPAAAPGGRP</sequence>
<dbReference type="InterPro" id="IPR002881">
    <property type="entry name" value="DUF58"/>
</dbReference>
<reference evidence="3 4" key="1">
    <citation type="submission" date="2020-02" db="EMBL/GenBank/DDBJ databases">
        <title>Genome sequence of strain AETb3-4.</title>
        <authorList>
            <person name="Gao J."/>
            <person name="Zhang X."/>
        </authorList>
    </citation>
    <scope>NUCLEOTIDE SEQUENCE [LARGE SCALE GENOMIC DNA]</scope>
    <source>
        <strain evidence="3 4">AETb3-4</strain>
    </source>
</reference>